<proteinExistence type="predicted"/>
<reference evidence="2" key="1">
    <citation type="journal article" date="2022" name="IScience">
        <title>Evolution of zygomycete secretomes and the origins of terrestrial fungal ecologies.</title>
        <authorList>
            <person name="Chang Y."/>
            <person name="Wang Y."/>
            <person name="Mondo S."/>
            <person name="Ahrendt S."/>
            <person name="Andreopoulos W."/>
            <person name="Barry K."/>
            <person name="Beard J."/>
            <person name="Benny G.L."/>
            <person name="Blankenship S."/>
            <person name="Bonito G."/>
            <person name="Cuomo C."/>
            <person name="Desiro A."/>
            <person name="Gervers K.A."/>
            <person name="Hundley H."/>
            <person name="Kuo A."/>
            <person name="LaButti K."/>
            <person name="Lang B.F."/>
            <person name="Lipzen A."/>
            <person name="O'Donnell K."/>
            <person name="Pangilinan J."/>
            <person name="Reynolds N."/>
            <person name="Sandor L."/>
            <person name="Smith M.E."/>
            <person name="Tsang A."/>
            <person name="Grigoriev I.V."/>
            <person name="Stajich J.E."/>
            <person name="Spatafora J.W."/>
        </authorList>
    </citation>
    <scope>NUCLEOTIDE SEQUENCE</scope>
    <source>
        <strain evidence="2">RSA 2281</strain>
    </source>
</reference>
<feature type="region of interest" description="Disordered" evidence="1">
    <location>
        <begin position="190"/>
        <end position="219"/>
    </location>
</feature>
<dbReference type="AlphaFoldDB" id="A0AAD5P941"/>
<name>A0AAD5P941_9FUNG</name>
<dbReference type="CDD" id="cd00085">
    <property type="entry name" value="HNHc"/>
    <property type="match status" value="1"/>
</dbReference>
<feature type="compositionally biased region" description="Basic and acidic residues" evidence="1">
    <location>
        <begin position="190"/>
        <end position="211"/>
    </location>
</feature>
<accession>A0AAD5P941</accession>
<organism evidence="2 3">
    <name type="scientific">Phascolomyces articulosus</name>
    <dbReference type="NCBI Taxonomy" id="60185"/>
    <lineage>
        <taxon>Eukaryota</taxon>
        <taxon>Fungi</taxon>
        <taxon>Fungi incertae sedis</taxon>
        <taxon>Mucoromycota</taxon>
        <taxon>Mucoromycotina</taxon>
        <taxon>Mucoromycetes</taxon>
        <taxon>Mucorales</taxon>
        <taxon>Lichtheimiaceae</taxon>
        <taxon>Phascolomyces</taxon>
    </lineage>
</organism>
<dbReference type="Proteomes" id="UP001209540">
    <property type="component" value="Unassembled WGS sequence"/>
</dbReference>
<dbReference type="EMBL" id="JAIXMP010000035">
    <property type="protein sequence ID" value="KAI9249438.1"/>
    <property type="molecule type" value="Genomic_DNA"/>
</dbReference>
<comment type="caution">
    <text evidence="2">The sequence shown here is derived from an EMBL/GenBank/DDBJ whole genome shotgun (WGS) entry which is preliminary data.</text>
</comment>
<evidence type="ECO:0000256" key="1">
    <source>
        <dbReference type="SAM" id="MobiDB-lite"/>
    </source>
</evidence>
<reference evidence="2" key="2">
    <citation type="submission" date="2023-02" db="EMBL/GenBank/DDBJ databases">
        <authorList>
            <consortium name="DOE Joint Genome Institute"/>
            <person name="Mondo S.J."/>
            <person name="Chang Y."/>
            <person name="Wang Y."/>
            <person name="Ahrendt S."/>
            <person name="Andreopoulos W."/>
            <person name="Barry K."/>
            <person name="Beard J."/>
            <person name="Benny G.L."/>
            <person name="Blankenship S."/>
            <person name="Bonito G."/>
            <person name="Cuomo C."/>
            <person name="Desiro A."/>
            <person name="Gervers K.A."/>
            <person name="Hundley H."/>
            <person name="Kuo A."/>
            <person name="LaButti K."/>
            <person name="Lang B.F."/>
            <person name="Lipzen A."/>
            <person name="O'Donnell K."/>
            <person name="Pangilinan J."/>
            <person name="Reynolds N."/>
            <person name="Sandor L."/>
            <person name="Smith M.W."/>
            <person name="Tsang A."/>
            <person name="Grigoriev I.V."/>
            <person name="Stajich J.E."/>
            <person name="Spatafora J.W."/>
        </authorList>
    </citation>
    <scope>NUCLEOTIDE SEQUENCE</scope>
    <source>
        <strain evidence="2">RSA 2281</strain>
    </source>
</reference>
<evidence type="ECO:0000313" key="2">
    <source>
        <dbReference type="EMBL" id="KAI9249438.1"/>
    </source>
</evidence>
<protein>
    <recommendedName>
        <fullName evidence="4">HNH domain-containing protein</fullName>
    </recommendedName>
</protein>
<sequence>MPAQKKTVVMPSRKAKNIYENWKVYSKHGKLMFRCNQRKAQWYLTRELAAVKDNEERSIQLNFDTKGEGHAEDDYMVEDRSNFCVICASTDGLTLHHVVPYVYRQWFPLTIKSKSSRDLLLVCKQCHDQYERHATSLKKSLATKYELPLEGKGWVRVPENRTARKAASALLRAADKIPVERKKELENTVHSFWEQKKQDPTQTNDKRKENSNDSTEPTDWRSLDWDQVLQKCCELEDLFQGSNFIEHGQGVVQHLMVNKSVDDNGKEGWPDLESFVKQWRQHFLDHSKPQHLSDRWTVGGEIYTH</sequence>
<gene>
    <name evidence="2" type="ORF">BDA99DRAFT_523783</name>
</gene>
<evidence type="ECO:0000313" key="3">
    <source>
        <dbReference type="Proteomes" id="UP001209540"/>
    </source>
</evidence>
<evidence type="ECO:0008006" key="4">
    <source>
        <dbReference type="Google" id="ProtNLM"/>
    </source>
</evidence>
<keyword evidence="3" id="KW-1185">Reference proteome</keyword>
<dbReference type="InterPro" id="IPR003615">
    <property type="entry name" value="HNH_nuc"/>
</dbReference>